<dbReference type="OrthoDB" id="9858814at2"/>
<comment type="caution">
    <text evidence="1">The sequence shown here is derived from an EMBL/GenBank/DDBJ whole genome shotgun (WGS) entry which is preliminary data.</text>
</comment>
<name>A0A4R1LCI4_9BACT</name>
<keyword evidence="2" id="KW-1185">Reference proteome</keyword>
<protein>
    <submittedName>
        <fullName evidence="1">Uncharacterized protein</fullName>
    </submittedName>
</protein>
<dbReference type="AlphaFoldDB" id="A0A4R1LCI4"/>
<accession>A0A4R1LCI4</accession>
<sequence>MMGRKVLSLFALSLSVLLPGRMLGARCDLDIESLRDSPSFTTLARHDQQLILKELHDDIAEMAEVDVAGSSKNYLGYFATHLEYKEITGGAPDGRLLLLRYSSNTLCGSSDNCPVWVVELMQGKKGASRAVSLIHWRPGFGTSAEGSWAVATPIGAKPEFPELMFLTHLSRYQTGVHCYRKIGKLYMKVACSPDCAEVIRNLRRPPGASKQNAH</sequence>
<dbReference type="RefSeq" id="WP_131995030.1">
    <property type="nucleotide sequence ID" value="NZ_SMGK01000002.1"/>
</dbReference>
<reference evidence="1 2" key="1">
    <citation type="submission" date="2019-03" db="EMBL/GenBank/DDBJ databases">
        <title>Genomic Encyclopedia of Type Strains, Phase IV (KMG-IV): sequencing the most valuable type-strain genomes for metagenomic binning, comparative biology and taxonomic classification.</title>
        <authorList>
            <person name="Goeker M."/>
        </authorList>
    </citation>
    <scope>NUCLEOTIDE SEQUENCE [LARGE SCALE GENOMIC DNA]</scope>
    <source>
        <strain evidence="1 2">DSM 103428</strain>
    </source>
</reference>
<dbReference type="Proteomes" id="UP000295210">
    <property type="component" value="Unassembled WGS sequence"/>
</dbReference>
<organism evidence="1 2">
    <name type="scientific">Acidipila rosea</name>
    <dbReference type="NCBI Taxonomy" id="768535"/>
    <lineage>
        <taxon>Bacteria</taxon>
        <taxon>Pseudomonadati</taxon>
        <taxon>Acidobacteriota</taxon>
        <taxon>Terriglobia</taxon>
        <taxon>Terriglobales</taxon>
        <taxon>Acidobacteriaceae</taxon>
        <taxon>Acidipila</taxon>
    </lineage>
</organism>
<gene>
    <name evidence="1" type="ORF">C7378_1871</name>
</gene>
<dbReference type="EMBL" id="SMGK01000002">
    <property type="protein sequence ID" value="TCK74249.1"/>
    <property type="molecule type" value="Genomic_DNA"/>
</dbReference>
<proteinExistence type="predicted"/>
<evidence type="ECO:0000313" key="1">
    <source>
        <dbReference type="EMBL" id="TCK74249.1"/>
    </source>
</evidence>
<evidence type="ECO:0000313" key="2">
    <source>
        <dbReference type="Proteomes" id="UP000295210"/>
    </source>
</evidence>